<dbReference type="KEGG" id="hbs:IPV69_06825"/>
<proteinExistence type="predicted"/>
<gene>
    <name evidence="2" type="ORF">IPV69_06825</name>
</gene>
<evidence type="ECO:0000313" key="3">
    <source>
        <dbReference type="Proteomes" id="UP000593765"/>
    </source>
</evidence>
<evidence type="ECO:0000256" key="1">
    <source>
        <dbReference type="SAM" id="MobiDB-lite"/>
    </source>
</evidence>
<sequence>MTNDKDKITGSTTVAETVVCTATRTHCRTSPGLSTYDPSPMFEVSTDCMTSAPPCAPPLHGIANGCTESQGVRFHDGTCAPFIIELSDGNPRHDVPFVVRLRRLLKMTLRTYGIRASWAPSPVAATLANDSTATPTTTPRKRKTRQRANGEVNV</sequence>
<keyword evidence="3" id="KW-1185">Reference proteome</keyword>
<accession>A0A7M2WZX8</accession>
<name>A0A7M2WZX8_9BACT</name>
<dbReference type="Proteomes" id="UP000593765">
    <property type="component" value="Chromosome"/>
</dbReference>
<reference evidence="2 3" key="1">
    <citation type="submission" date="2020-10" db="EMBL/GenBank/DDBJ databases">
        <title>Wide distribution of Phycisphaera-like planctomycetes from WD2101 soil group in peatlands and genome analysis of the first cultivated representative.</title>
        <authorList>
            <person name="Dedysh S.N."/>
            <person name="Beletsky A.V."/>
            <person name="Ivanova A."/>
            <person name="Kulichevskaya I.S."/>
            <person name="Suzina N.E."/>
            <person name="Philippov D.A."/>
            <person name="Rakitin A.L."/>
            <person name="Mardanov A.V."/>
            <person name="Ravin N.V."/>
        </authorList>
    </citation>
    <scope>NUCLEOTIDE SEQUENCE [LARGE SCALE GENOMIC DNA]</scope>
    <source>
        <strain evidence="2 3">M1803</strain>
    </source>
</reference>
<protein>
    <submittedName>
        <fullName evidence="2">Uncharacterized protein</fullName>
    </submittedName>
</protein>
<dbReference type="EMBL" id="CP063458">
    <property type="protein sequence ID" value="QOV91067.1"/>
    <property type="molecule type" value="Genomic_DNA"/>
</dbReference>
<feature type="region of interest" description="Disordered" evidence="1">
    <location>
        <begin position="129"/>
        <end position="154"/>
    </location>
</feature>
<evidence type="ECO:0000313" key="2">
    <source>
        <dbReference type="EMBL" id="QOV91067.1"/>
    </source>
</evidence>
<dbReference type="RefSeq" id="WP_206294183.1">
    <property type="nucleotide sequence ID" value="NZ_CP063458.1"/>
</dbReference>
<dbReference type="AlphaFoldDB" id="A0A7M2WZX8"/>
<organism evidence="2 3">
    <name type="scientific">Humisphaera borealis</name>
    <dbReference type="NCBI Taxonomy" id="2807512"/>
    <lineage>
        <taxon>Bacteria</taxon>
        <taxon>Pseudomonadati</taxon>
        <taxon>Planctomycetota</taxon>
        <taxon>Phycisphaerae</taxon>
        <taxon>Tepidisphaerales</taxon>
        <taxon>Tepidisphaeraceae</taxon>
        <taxon>Humisphaera</taxon>
    </lineage>
</organism>